<accession>A0A851P1R4</accession>
<dbReference type="GO" id="GO:0051014">
    <property type="term" value="P:actin filament severing"/>
    <property type="evidence" value="ECO:0007669"/>
    <property type="project" value="TreeGrafter"/>
</dbReference>
<dbReference type="InterPro" id="IPR029006">
    <property type="entry name" value="ADF-H/Gelsolin-like_dom_sf"/>
</dbReference>
<sequence>GREASRDEQGGCALLSTQLNALLGERPVTHREAQGHESDQFMGYFPRGVTYQEGGVDSAFRAARPGPGPVRRLFQVKGHRNIRASERDLTWASFNTGDCFILDLG</sequence>
<dbReference type="InterPro" id="IPR007122">
    <property type="entry name" value="Villin/Gelsolin"/>
</dbReference>
<dbReference type="Pfam" id="PF00626">
    <property type="entry name" value="Gelsolin"/>
    <property type="match status" value="1"/>
</dbReference>
<dbReference type="PANTHER" id="PTHR11977:SF127">
    <property type="entry name" value="MACROPHAGE-CAPPING PROTEIN"/>
    <property type="match status" value="1"/>
</dbReference>
<dbReference type="GO" id="GO:0051016">
    <property type="term" value="P:barbed-end actin filament capping"/>
    <property type="evidence" value="ECO:0007669"/>
    <property type="project" value="TreeGrafter"/>
</dbReference>
<dbReference type="SUPFAM" id="SSF55753">
    <property type="entry name" value="Actin depolymerizing proteins"/>
    <property type="match status" value="2"/>
</dbReference>
<evidence type="ECO:0000256" key="1">
    <source>
        <dbReference type="ARBA" id="ARBA00023203"/>
    </source>
</evidence>
<proteinExistence type="predicted"/>
<feature type="domain" description="Gelsolin-like" evidence="2">
    <location>
        <begin position="1"/>
        <end position="42"/>
    </location>
</feature>
<dbReference type="GO" id="GO:0005737">
    <property type="term" value="C:cytoplasm"/>
    <property type="evidence" value="ECO:0007669"/>
    <property type="project" value="TreeGrafter"/>
</dbReference>
<dbReference type="GO" id="GO:0051015">
    <property type="term" value="F:actin filament binding"/>
    <property type="evidence" value="ECO:0007669"/>
    <property type="project" value="InterPro"/>
</dbReference>
<evidence type="ECO:0000313" key="4">
    <source>
        <dbReference type="Proteomes" id="UP000613066"/>
    </source>
</evidence>
<dbReference type="OrthoDB" id="6375767at2759"/>
<evidence type="ECO:0000259" key="2">
    <source>
        <dbReference type="Pfam" id="PF00626"/>
    </source>
</evidence>
<dbReference type="PANTHER" id="PTHR11977">
    <property type="entry name" value="VILLIN"/>
    <property type="match status" value="1"/>
</dbReference>
<organism evidence="3 4">
    <name type="scientific">Penelope pileata</name>
    <dbReference type="NCBI Taxonomy" id="1118817"/>
    <lineage>
        <taxon>Eukaryota</taxon>
        <taxon>Metazoa</taxon>
        <taxon>Chordata</taxon>
        <taxon>Craniata</taxon>
        <taxon>Vertebrata</taxon>
        <taxon>Euteleostomi</taxon>
        <taxon>Archelosauria</taxon>
        <taxon>Archosauria</taxon>
        <taxon>Dinosauria</taxon>
        <taxon>Saurischia</taxon>
        <taxon>Theropoda</taxon>
        <taxon>Coelurosauria</taxon>
        <taxon>Aves</taxon>
        <taxon>Neognathae</taxon>
        <taxon>Galloanserae</taxon>
        <taxon>Galliformes</taxon>
        <taxon>Cracidae</taxon>
        <taxon>Penelope</taxon>
    </lineage>
</organism>
<dbReference type="EMBL" id="WBMW01003395">
    <property type="protein sequence ID" value="NXC44782.1"/>
    <property type="molecule type" value="Genomic_DNA"/>
</dbReference>
<evidence type="ECO:0000313" key="3">
    <source>
        <dbReference type="EMBL" id="NXC44782.1"/>
    </source>
</evidence>
<keyword evidence="1" id="KW-0009">Actin-binding</keyword>
<gene>
    <name evidence="3" type="primary">Capg</name>
    <name evidence="3" type="ORF">PENPIL_R01388</name>
</gene>
<dbReference type="Proteomes" id="UP000613066">
    <property type="component" value="Unassembled WGS sequence"/>
</dbReference>
<feature type="non-terminal residue" evidence="3">
    <location>
        <position position="105"/>
    </location>
</feature>
<name>A0A851P1R4_9GALL</name>
<reference evidence="3" key="1">
    <citation type="submission" date="2019-09" db="EMBL/GenBank/DDBJ databases">
        <title>Bird 10,000 Genomes (B10K) Project - Family phase.</title>
        <authorList>
            <person name="Zhang G."/>
        </authorList>
    </citation>
    <scope>NUCLEOTIDE SEQUENCE</scope>
    <source>
        <strain evidence="3">B10K-DU-001-08</strain>
        <tissue evidence="3">Muscle</tissue>
    </source>
</reference>
<dbReference type="GO" id="GO:0007417">
    <property type="term" value="P:central nervous system development"/>
    <property type="evidence" value="ECO:0007669"/>
    <property type="project" value="TreeGrafter"/>
</dbReference>
<keyword evidence="4" id="KW-1185">Reference proteome</keyword>
<dbReference type="GO" id="GO:0015629">
    <property type="term" value="C:actin cytoskeleton"/>
    <property type="evidence" value="ECO:0007669"/>
    <property type="project" value="TreeGrafter"/>
</dbReference>
<dbReference type="AlphaFoldDB" id="A0A851P1R4"/>
<comment type="caution">
    <text evidence="3">The sequence shown here is derived from an EMBL/GenBank/DDBJ whole genome shotgun (WGS) entry which is preliminary data.</text>
</comment>
<dbReference type="Gene3D" id="3.40.20.10">
    <property type="entry name" value="Severin"/>
    <property type="match status" value="2"/>
</dbReference>
<dbReference type="GO" id="GO:0008154">
    <property type="term" value="P:actin polymerization or depolymerization"/>
    <property type="evidence" value="ECO:0007669"/>
    <property type="project" value="TreeGrafter"/>
</dbReference>
<dbReference type="GO" id="GO:0030031">
    <property type="term" value="P:cell projection assembly"/>
    <property type="evidence" value="ECO:0007669"/>
    <property type="project" value="TreeGrafter"/>
</dbReference>
<dbReference type="GO" id="GO:0005546">
    <property type="term" value="F:phosphatidylinositol-4,5-bisphosphate binding"/>
    <property type="evidence" value="ECO:0007669"/>
    <property type="project" value="TreeGrafter"/>
</dbReference>
<dbReference type="InterPro" id="IPR007123">
    <property type="entry name" value="Gelsolin-like_dom"/>
</dbReference>
<feature type="non-terminal residue" evidence="3">
    <location>
        <position position="1"/>
    </location>
</feature>
<protein>
    <submittedName>
        <fullName evidence="3">CAPG protein</fullName>
    </submittedName>
</protein>